<dbReference type="Pfam" id="PF00296">
    <property type="entry name" value="Bac_luciferase"/>
    <property type="match status" value="1"/>
</dbReference>
<dbReference type="EMBL" id="UINC01138671">
    <property type="protein sequence ID" value="SVD24762.1"/>
    <property type="molecule type" value="Genomic_DNA"/>
</dbReference>
<dbReference type="NCBIfam" id="TIGR03619">
    <property type="entry name" value="F420_Rv2161c"/>
    <property type="match status" value="1"/>
</dbReference>
<evidence type="ECO:0000259" key="5">
    <source>
        <dbReference type="Pfam" id="PF00296"/>
    </source>
</evidence>
<dbReference type="PANTHER" id="PTHR42847:SF4">
    <property type="entry name" value="ALKANESULFONATE MONOOXYGENASE-RELATED"/>
    <property type="match status" value="1"/>
</dbReference>
<gene>
    <name evidence="6" type="ORF">METZ01_LOCUS377616</name>
</gene>
<keyword evidence="3" id="KW-0560">Oxidoreductase</keyword>
<organism evidence="6">
    <name type="scientific">marine metagenome</name>
    <dbReference type="NCBI Taxonomy" id="408172"/>
    <lineage>
        <taxon>unclassified sequences</taxon>
        <taxon>metagenomes</taxon>
        <taxon>ecological metagenomes</taxon>
    </lineage>
</organism>
<dbReference type="PANTHER" id="PTHR42847">
    <property type="entry name" value="ALKANESULFONATE MONOOXYGENASE"/>
    <property type="match status" value="1"/>
</dbReference>
<dbReference type="Gene3D" id="3.20.20.30">
    <property type="entry name" value="Luciferase-like domain"/>
    <property type="match status" value="1"/>
</dbReference>
<keyword evidence="1" id="KW-0285">Flavoprotein</keyword>
<proteinExistence type="predicted"/>
<dbReference type="InterPro" id="IPR019921">
    <property type="entry name" value="Lucif-like_OxRdtase_Rv2161c"/>
</dbReference>
<reference evidence="6" key="1">
    <citation type="submission" date="2018-05" db="EMBL/GenBank/DDBJ databases">
        <authorList>
            <person name="Lanie J.A."/>
            <person name="Ng W.-L."/>
            <person name="Kazmierczak K.M."/>
            <person name="Andrzejewski T.M."/>
            <person name="Davidsen T.M."/>
            <person name="Wayne K.J."/>
            <person name="Tettelin H."/>
            <person name="Glass J.I."/>
            <person name="Rusch D."/>
            <person name="Podicherti R."/>
            <person name="Tsui H.-C.T."/>
            <person name="Winkler M.E."/>
        </authorList>
    </citation>
    <scope>NUCLEOTIDE SEQUENCE</scope>
</reference>
<accession>A0A382TSR0</accession>
<feature type="domain" description="Luciferase-like" evidence="5">
    <location>
        <begin position="26"/>
        <end position="261"/>
    </location>
</feature>
<evidence type="ECO:0000313" key="6">
    <source>
        <dbReference type="EMBL" id="SVD24762.1"/>
    </source>
</evidence>
<evidence type="ECO:0000256" key="2">
    <source>
        <dbReference type="ARBA" id="ARBA00022643"/>
    </source>
</evidence>
<evidence type="ECO:0000256" key="1">
    <source>
        <dbReference type="ARBA" id="ARBA00022630"/>
    </source>
</evidence>
<feature type="non-terminal residue" evidence="6">
    <location>
        <position position="290"/>
    </location>
</feature>
<keyword evidence="4" id="KW-0503">Monooxygenase</keyword>
<dbReference type="InterPro" id="IPR036661">
    <property type="entry name" value="Luciferase-like_sf"/>
</dbReference>
<dbReference type="SUPFAM" id="SSF51679">
    <property type="entry name" value="Bacterial luciferase-like"/>
    <property type="match status" value="1"/>
</dbReference>
<keyword evidence="2" id="KW-0288">FMN</keyword>
<sequence>MTLLLEESVKFGVQGIFRGVGRPSEPWVPDIHDAMRLVRLVDNLGFDSMWVGDHVAFAVPILDSITQLAWAAAQSDRLAFGTSIYLLPLRHPTPVAKQIAALDHLCGGRLVFGVGVGGEFPGEFEACGVDVLKRGRLLDEGVGVLKKLWQSGTVSHKGDFFSFSEVELLPAPLQRGGPAIWCGGRSEAALRRAGQLCDGYISYVVTPKMFQSSMEKICVAAEAAGRHIQNYGTGHLLFPRIDDTYEQALDSASRSLSERYGMDFRRADEKYCALGSSADVAARISEYIEA</sequence>
<dbReference type="GO" id="GO:0046306">
    <property type="term" value="P:alkanesulfonate catabolic process"/>
    <property type="evidence" value="ECO:0007669"/>
    <property type="project" value="TreeGrafter"/>
</dbReference>
<evidence type="ECO:0000256" key="4">
    <source>
        <dbReference type="ARBA" id="ARBA00023033"/>
    </source>
</evidence>
<evidence type="ECO:0000256" key="3">
    <source>
        <dbReference type="ARBA" id="ARBA00023002"/>
    </source>
</evidence>
<dbReference type="InterPro" id="IPR050172">
    <property type="entry name" value="SsuD_RutA_monooxygenase"/>
</dbReference>
<dbReference type="InterPro" id="IPR011251">
    <property type="entry name" value="Luciferase-like_dom"/>
</dbReference>
<protein>
    <recommendedName>
        <fullName evidence="5">Luciferase-like domain-containing protein</fullName>
    </recommendedName>
</protein>
<name>A0A382TSR0_9ZZZZ</name>
<dbReference type="GO" id="GO:0008726">
    <property type="term" value="F:alkanesulfonate monooxygenase activity"/>
    <property type="evidence" value="ECO:0007669"/>
    <property type="project" value="TreeGrafter"/>
</dbReference>
<dbReference type="AlphaFoldDB" id="A0A382TSR0"/>